<name>A0AAD6ZF87_9AGAR</name>
<keyword evidence="3" id="KW-1185">Reference proteome</keyword>
<sequence length="213" mass="22947">MSVPDQCQTHSRDSQISINCANRNVAAKPKLEHGINPPLDSLPRSVAVAGPQHNTKSSPLENWRGVLTFHPSMIVSGRVVSTIIQIGPEPETSSFSEVRETKGNSIFSSNWSGGAAPPDQLQRRKLLNVTLTSRVELGVLIRIALRFSDAKQKASEFHCAEIGMGQAGLLVWGDSEIMLQRSLGCPPSDGRHGSSGAERLRRGGGPSHSPRTL</sequence>
<evidence type="ECO:0000313" key="3">
    <source>
        <dbReference type="Proteomes" id="UP001218218"/>
    </source>
</evidence>
<dbReference type="Proteomes" id="UP001218218">
    <property type="component" value="Unassembled WGS sequence"/>
</dbReference>
<organism evidence="2 3">
    <name type="scientific">Mycena albidolilacea</name>
    <dbReference type="NCBI Taxonomy" id="1033008"/>
    <lineage>
        <taxon>Eukaryota</taxon>
        <taxon>Fungi</taxon>
        <taxon>Dikarya</taxon>
        <taxon>Basidiomycota</taxon>
        <taxon>Agaricomycotina</taxon>
        <taxon>Agaricomycetes</taxon>
        <taxon>Agaricomycetidae</taxon>
        <taxon>Agaricales</taxon>
        <taxon>Marasmiineae</taxon>
        <taxon>Mycenaceae</taxon>
        <taxon>Mycena</taxon>
    </lineage>
</organism>
<dbReference type="AlphaFoldDB" id="A0AAD6ZF87"/>
<comment type="caution">
    <text evidence="2">The sequence shown here is derived from an EMBL/GenBank/DDBJ whole genome shotgun (WGS) entry which is preliminary data.</text>
</comment>
<evidence type="ECO:0000256" key="1">
    <source>
        <dbReference type="SAM" id="MobiDB-lite"/>
    </source>
</evidence>
<accession>A0AAD6ZF87</accession>
<gene>
    <name evidence="2" type="ORF">DFH08DRAFT_819065</name>
</gene>
<proteinExistence type="predicted"/>
<dbReference type="EMBL" id="JARIHO010000053">
    <property type="protein sequence ID" value="KAJ7320808.1"/>
    <property type="molecule type" value="Genomic_DNA"/>
</dbReference>
<feature type="region of interest" description="Disordered" evidence="1">
    <location>
        <begin position="182"/>
        <end position="213"/>
    </location>
</feature>
<evidence type="ECO:0000313" key="2">
    <source>
        <dbReference type="EMBL" id="KAJ7320808.1"/>
    </source>
</evidence>
<reference evidence="2" key="1">
    <citation type="submission" date="2023-03" db="EMBL/GenBank/DDBJ databases">
        <title>Massive genome expansion in bonnet fungi (Mycena s.s.) driven by repeated elements and novel gene families across ecological guilds.</title>
        <authorList>
            <consortium name="Lawrence Berkeley National Laboratory"/>
            <person name="Harder C.B."/>
            <person name="Miyauchi S."/>
            <person name="Viragh M."/>
            <person name="Kuo A."/>
            <person name="Thoen E."/>
            <person name="Andreopoulos B."/>
            <person name="Lu D."/>
            <person name="Skrede I."/>
            <person name="Drula E."/>
            <person name="Henrissat B."/>
            <person name="Morin E."/>
            <person name="Kohler A."/>
            <person name="Barry K."/>
            <person name="LaButti K."/>
            <person name="Morin E."/>
            <person name="Salamov A."/>
            <person name="Lipzen A."/>
            <person name="Mereny Z."/>
            <person name="Hegedus B."/>
            <person name="Baldrian P."/>
            <person name="Stursova M."/>
            <person name="Weitz H."/>
            <person name="Taylor A."/>
            <person name="Grigoriev I.V."/>
            <person name="Nagy L.G."/>
            <person name="Martin F."/>
            <person name="Kauserud H."/>
        </authorList>
    </citation>
    <scope>NUCLEOTIDE SEQUENCE</scope>
    <source>
        <strain evidence="2">CBHHK002</strain>
    </source>
</reference>
<protein>
    <submittedName>
        <fullName evidence="2">Uncharacterized protein</fullName>
    </submittedName>
</protein>